<organism evidence="2 3">
    <name type="scientific">Streptomyces hainanensis</name>
    <dbReference type="NCBI Taxonomy" id="402648"/>
    <lineage>
        <taxon>Bacteria</taxon>
        <taxon>Bacillati</taxon>
        <taxon>Actinomycetota</taxon>
        <taxon>Actinomycetes</taxon>
        <taxon>Kitasatosporales</taxon>
        <taxon>Streptomycetaceae</taxon>
        <taxon>Streptomyces</taxon>
    </lineage>
</organism>
<keyword evidence="3" id="KW-1185">Reference proteome</keyword>
<dbReference type="OrthoDB" id="3873239at2"/>
<accession>A0A4R4TN48</accession>
<comment type="caution">
    <text evidence="2">The sequence shown here is derived from an EMBL/GenBank/DDBJ whole genome shotgun (WGS) entry which is preliminary data.</text>
</comment>
<evidence type="ECO:0000256" key="1">
    <source>
        <dbReference type="SAM" id="MobiDB-lite"/>
    </source>
</evidence>
<dbReference type="AlphaFoldDB" id="A0A4R4TN48"/>
<feature type="compositionally biased region" description="Pro residues" evidence="1">
    <location>
        <begin position="73"/>
        <end position="86"/>
    </location>
</feature>
<evidence type="ECO:0000313" key="3">
    <source>
        <dbReference type="Proteomes" id="UP000295345"/>
    </source>
</evidence>
<feature type="compositionally biased region" description="Acidic residues" evidence="1">
    <location>
        <begin position="1"/>
        <end position="15"/>
    </location>
</feature>
<feature type="region of interest" description="Disordered" evidence="1">
    <location>
        <begin position="67"/>
        <end position="86"/>
    </location>
</feature>
<feature type="region of interest" description="Disordered" evidence="1">
    <location>
        <begin position="1"/>
        <end position="31"/>
    </location>
</feature>
<sequence>MEEEPLAEQAPEPEDDGPRPLGVEVRPTGHGGVDAQLARLADADHLGVPGHLEVYEDVHRGLRETLAALDQPAGPPVPGPSPIPRS</sequence>
<dbReference type="RefSeq" id="WP_132818013.1">
    <property type="nucleotide sequence ID" value="NZ_SMKI01000104.1"/>
</dbReference>
<proteinExistence type="predicted"/>
<protein>
    <submittedName>
        <fullName evidence="2">Uncharacterized protein</fullName>
    </submittedName>
</protein>
<name>A0A4R4TN48_9ACTN</name>
<dbReference type="Proteomes" id="UP000295345">
    <property type="component" value="Unassembled WGS sequence"/>
</dbReference>
<evidence type="ECO:0000313" key="2">
    <source>
        <dbReference type="EMBL" id="TDC75489.1"/>
    </source>
</evidence>
<reference evidence="2 3" key="1">
    <citation type="submission" date="2019-03" db="EMBL/GenBank/DDBJ databases">
        <title>Draft genome sequences of novel Actinobacteria.</title>
        <authorList>
            <person name="Sahin N."/>
            <person name="Ay H."/>
            <person name="Saygin H."/>
        </authorList>
    </citation>
    <scope>NUCLEOTIDE SEQUENCE [LARGE SCALE GENOMIC DNA]</scope>
    <source>
        <strain evidence="2 3">DSM 41900</strain>
    </source>
</reference>
<dbReference type="EMBL" id="SMKI01000104">
    <property type="protein sequence ID" value="TDC75489.1"/>
    <property type="molecule type" value="Genomic_DNA"/>
</dbReference>
<gene>
    <name evidence="2" type="ORF">E1283_12255</name>
</gene>